<keyword evidence="3" id="KW-1185">Reference proteome</keyword>
<evidence type="ECO:0000313" key="3">
    <source>
        <dbReference type="Proteomes" id="UP000252139"/>
    </source>
</evidence>
<sequence>MSTYVRCECPAYCAAKLRGHDIVHRRTFEDHEALRLSSLEFSNITVSELHGETVSVDSSSAMNRHIEDNNQHPTLWRKEP</sequence>
<dbReference type="AlphaFoldDB" id="A0A367IXB8"/>
<accession>A0A367IXB8</accession>
<evidence type="ECO:0000313" key="2">
    <source>
        <dbReference type="EMBL" id="RCH82340.1"/>
    </source>
</evidence>
<protein>
    <submittedName>
        <fullName evidence="2">Uncharacterized protein</fullName>
    </submittedName>
</protein>
<feature type="region of interest" description="Disordered" evidence="1">
    <location>
        <begin position="57"/>
        <end position="80"/>
    </location>
</feature>
<reference evidence="2 3" key="1">
    <citation type="journal article" date="2018" name="G3 (Bethesda)">
        <title>Phylogenetic and Phylogenomic Definition of Rhizopus Species.</title>
        <authorList>
            <person name="Gryganskyi A.P."/>
            <person name="Golan J."/>
            <person name="Dolatabadi S."/>
            <person name="Mondo S."/>
            <person name="Robb S."/>
            <person name="Idnurm A."/>
            <person name="Muszewska A."/>
            <person name="Steczkiewicz K."/>
            <person name="Masonjones S."/>
            <person name="Liao H.L."/>
            <person name="Gajdeczka M.T."/>
            <person name="Anike F."/>
            <person name="Vuek A."/>
            <person name="Anishchenko I.M."/>
            <person name="Voigt K."/>
            <person name="de Hoog G.S."/>
            <person name="Smith M.E."/>
            <person name="Heitman J."/>
            <person name="Vilgalys R."/>
            <person name="Stajich J.E."/>
        </authorList>
    </citation>
    <scope>NUCLEOTIDE SEQUENCE [LARGE SCALE GENOMIC DNA]</scope>
    <source>
        <strain evidence="2 3">CBS 357.93</strain>
    </source>
</reference>
<evidence type="ECO:0000256" key="1">
    <source>
        <dbReference type="SAM" id="MobiDB-lite"/>
    </source>
</evidence>
<organism evidence="2 3">
    <name type="scientific">Rhizopus azygosporus</name>
    <name type="common">Rhizopus microsporus var. azygosporus</name>
    <dbReference type="NCBI Taxonomy" id="86630"/>
    <lineage>
        <taxon>Eukaryota</taxon>
        <taxon>Fungi</taxon>
        <taxon>Fungi incertae sedis</taxon>
        <taxon>Mucoromycota</taxon>
        <taxon>Mucoromycotina</taxon>
        <taxon>Mucoromycetes</taxon>
        <taxon>Mucorales</taxon>
        <taxon>Mucorineae</taxon>
        <taxon>Rhizopodaceae</taxon>
        <taxon>Rhizopus</taxon>
    </lineage>
</organism>
<feature type="compositionally biased region" description="Basic and acidic residues" evidence="1">
    <location>
        <begin position="64"/>
        <end position="80"/>
    </location>
</feature>
<comment type="caution">
    <text evidence="2">The sequence shown here is derived from an EMBL/GenBank/DDBJ whole genome shotgun (WGS) entry which is preliminary data.</text>
</comment>
<name>A0A367IXB8_RHIAZ</name>
<dbReference type="Proteomes" id="UP000252139">
    <property type="component" value="Unassembled WGS sequence"/>
</dbReference>
<proteinExistence type="predicted"/>
<gene>
    <name evidence="2" type="ORF">CU097_004312</name>
</gene>
<dbReference type="EMBL" id="PJQL01003052">
    <property type="protein sequence ID" value="RCH82340.1"/>
    <property type="molecule type" value="Genomic_DNA"/>
</dbReference>